<proteinExistence type="predicted"/>
<name>A0ACB5TAL2_AMBMO</name>
<organism evidence="1 2">
    <name type="scientific">Ambrosiozyma monospora</name>
    <name type="common">Yeast</name>
    <name type="synonym">Endomycopsis monosporus</name>
    <dbReference type="NCBI Taxonomy" id="43982"/>
    <lineage>
        <taxon>Eukaryota</taxon>
        <taxon>Fungi</taxon>
        <taxon>Dikarya</taxon>
        <taxon>Ascomycota</taxon>
        <taxon>Saccharomycotina</taxon>
        <taxon>Pichiomycetes</taxon>
        <taxon>Pichiales</taxon>
        <taxon>Pichiaceae</taxon>
        <taxon>Ambrosiozyma</taxon>
    </lineage>
</organism>
<evidence type="ECO:0000313" key="1">
    <source>
        <dbReference type="EMBL" id="GME84694.1"/>
    </source>
</evidence>
<dbReference type="Proteomes" id="UP001165064">
    <property type="component" value="Unassembled WGS sequence"/>
</dbReference>
<protein>
    <submittedName>
        <fullName evidence="1">Unnamed protein product</fullName>
    </submittedName>
</protein>
<keyword evidence="2" id="KW-1185">Reference proteome</keyword>
<reference evidence="1" key="1">
    <citation type="submission" date="2023-04" db="EMBL/GenBank/DDBJ databases">
        <title>Ambrosiozyma monospora NBRC 10751.</title>
        <authorList>
            <person name="Ichikawa N."/>
            <person name="Sato H."/>
            <person name="Tonouchi N."/>
        </authorList>
    </citation>
    <scope>NUCLEOTIDE SEQUENCE</scope>
    <source>
        <strain evidence="1">NBRC 10751</strain>
    </source>
</reference>
<accession>A0ACB5TAL2</accession>
<comment type="caution">
    <text evidence="1">The sequence shown here is derived from an EMBL/GenBank/DDBJ whole genome shotgun (WGS) entry which is preliminary data.</text>
</comment>
<evidence type="ECO:0000313" key="2">
    <source>
        <dbReference type="Proteomes" id="UP001165064"/>
    </source>
</evidence>
<gene>
    <name evidence="1" type="ORF">Amon02_000702500</name>
</gene>
<sequence>MDYRRRLTAFQNADAGHDPYNTPRGDAEQVEDFTDFVDVSRTSCYDLDHMNSDLQKTSTCMQFILSLPIAQSLVTPNADSSISDGKTRDDLDEALEIEDRPLDYYVNQLKPVKFVLTGQLNSLLNPALKEKYERYLENVDYTIFDYHYVKSLPRDPQ</sequence>
<dbReference type="EMBL" id="BSXS01005689">
    <property type="protein sequence ID" value="GME84694.1"/>
    <property type="molecule type" value="Genomic_DNA"/>
</dbReference>